<name>A0A2M9ZA06_9LEPT</name>
<dbReference type="InterPro" id="IPR031030">
    <property type="entry name" value="Lepto_Lipo_YY_C"/>
</dbReference>
<evidence type="ECO:0000256" key="1">
    <source>
        <dbReference type="SAM" id="SignalP"/>
    </source>
</evidence>
<dbReference type="AlphaFoldDB" id="A0A2M9ZA06"/>
<comment type="caution">
    <text evidence="2">The sequence shown here is derived from an EMBL/GenBank/DDBJ whole genome shotgun (WGS) entry which is preliminary data.</text>
</comment>
<organism evidence="2 3">
    <name type="scientific">Leptospira wolffii</name>
    <dbReference type="NCBI Taxonomy" id="409998"/>
    <lineage>
        <taxon>Bacteria</taxon>
        <taxon>Pseudomonadati</taxon>
        <taxon>Spirochaetota</taxon>
        <taxon>Spirochaetia</taxon>
        <taxon>Leptospirales</taxon>
        <taxon>Leptospiraceae</taxon>
        <taxon>Leptospira</taxon>
    </lineage>
</organism>
<dbReference type="Proteomes" id="UP000231912">
    <property type="component" value="Unassembled WGS sequence"/>
</dbReference>
<sequence>MKKKTYLLVFLFALAYGNCLLLDNAGLSDSYTGKEAKRKIKDAALIGDTWSYGLVYGPSAAGSLAVLDQVLVEVFSKIDEGKFYERTDVDKCADDVRNFAILLISDASTTTLISSNCSGIKANGAIY</sequence>
<dbReference type="RefSeq" id="WP_100759234.1">
    <property type="nucleotide sequence ID" value="NZ_NPDT01000005.1"/>
</dbReference>
<evidence type="ECO:0000313" key="2">
    <source>
        <dbReference type="EMBL" id="PJZ65265.1"/>
    </source>
</evidence>
<gene>
    <name evidence="2" type="ORF">CH371_12740</name>
</gene>
<proteinExistence type="predicted"/>
<dbReference type="NCBIfam" id="TIGR04452">
    <property type="entry name" value="Lepto_Lipo_YY_C"/>
    <property type="match status" value="1"/>
</dbReference>
<dbReference type="EMBL" id="NPDT01000005">
    <property type="protein sequence ID" value="PJZ65265.1"/>
    <property type="molecule type" value="Genomic_DNA"/>
</dbReference>
<accession>A0A2M9ZA06</accession>
<reference evidence="2 3" key="1">
    <citation type="submission" date="2017-07" db="EMBL/GenBank/DDBJ databases">
        <title>Leptospira spp. isolated from tropical soils.</title>
        <authorList>
            <person name="Thibeaux R."/>
            <person name="Iraola G."/>
            <person name="Ferres I."/>
            <person name="Bierque E."/>
            <person name="Girault D."/>
            <person name="Soupe-Gilbert M.-E."/>
            <person name="Picardeau M."/>
            <person name="Goarant C."/>
        </authorList>
    </citation>
    <scope>NUCLEOTIDE SEQUENCE [LARGE SCALE GENOMIC DNA]</scope>
    <source>
        <strain evidence="2 3">FH2-C-A2</strain>
    </source>
</reference>
<protein>
    <submittedName>
        <fullName evidence="2">Uncharacterized protein</fullName>
    </submittedName>
</protein>
<evidence type="ECO:0000313" key="3">
    <source>
        <dbReference type="Proteomes" id="UP000231912"/>
    </source>
</evidence>
<feature type="chain" id="PRO_5043159134" evidence="1">
    <location>
        <begin position="22"/>
        <end position="127"/>
    </location>
</feature>
<feature type="signal peptide" evidence="1">
    <location>
        <begin position="1"/>
        <end position="21"/>
    </location>
</feature>
<keyword evidence="1" id="KW-0732">Signal</keyword>